<sequence>MSLTGSWNINIATPIGTQSATLELTENEGVVEGMAKGDAETTPLITPALNGNRLTWKQSITKPMRLNLTFDVTIDGDTLTGTSKAGMLPSSKVTGMRVIESGQQI</sequence>
<accession>A0ABQ3UWD2</accession>
<reference evidence="1 2" key="1">
    <citation type="journal article" date="2021" name="Int. J. Syst. Evol. Microbiol.">
        <title>Reticulibacter mediterranei gen. nov., sp. nov., within the new family Reticulibacteraceae fam. nov., and Ktedonospora formicarum gen. nov., sp. nov., Ktedonobacter robiniae sp. nov., Dictyobacter formicarum sp. nov. and Dictyobacter arantiisoli sp. nov., belonging to the class Ktedonobacteria.</title>
        <authorList>
            <person name="Yabe S."/>
            <person name="Zheng Y."/>
            <person name="Wang C.M."/>
            <person name="Sakai Y."/>
            <person name="Abe K."/>
            <person name="Yokota A."/>
            <person name="Donadio S."/>
            <person name="Cavaletti L."/>
            <person name="Monciardini P."/>
        </authorList>
    </citation>
    <scope>NUCLEOTIDE SEQUENCE [LARGE SCALE GENOMIC DNA]</scope>
    <source>
        <strain evidence="1 2">SOSP1-30</strain>
    </source>
</reference>
<protein>
    <submittedName>
        <fullName evidence="1">Uncharacterized protein</fullName>
    </submittedName>
</protein>
<evidence type="ECO:0000313" key="1">
    <source>
        <dbReference type="EMBL" id="GHO56988.1"/>
    </source>
</evidence>
<keyword evidence="2" id="KW-1185">Reference proteome</keyword>
<evidence type="ECO:0000313" key="2">
    <source>
        <dbReference type="Proteomes" id="UP000654345"/>
    </source>
</evidence>
<dbReference type="RefSeq" id="WP_201373433.1">
    <property type="nucleotide sequence ID" value="NZ_BNJG01000002.1"/>
</dbReference>
<organism evidence="1 2">
    <name type="scientific">Ktedonobacter robiniae</name>
    <dbReference type="NCBI Taxonomy" id="2778365"/>
    <lineage>
        <taxon>Bacteria</taxon>
        <taxon>Bacillati</taxon>
        <taxon>Chloroflexota</taxon>
        <taxon>Ktedonobacteria</taxon>
        <taxon>Ktedonobacterales</taxon>
        <taxon>Ktedonobacteraceae</taxon>
        <taxon>Ktedonobacter</taxon>
    </lineage>
</organism>
<name>A0ABQ3UWD2_9CHLR</name>
<comment type="caution">
    <text evidence="1">The sequence shown here is derived from an EMBL/GenBank/DDBJ whole genome shotgun (WGS) entry which is preliminary data.</text>
</comment>
<dbReference type="EMBL" id="BNJG01000002">
    <property type="protein sequence ID" value="GHO56988.1"/>
    <property type="molecule type" value="Genomic_DNA"/>
</dbReference>
<proteinExistence type="predicted"/>
<dbReference type="Proteomes" id="UP000654345">
    <property type="component" value="Unassembled WGS sequence"/>
</dbReference>
<gene>
    <name evidence="1" type="ORF">KSB_54630</name>
</gene>